<dbReference type="AlphaFoldDB" id="A0A151TIS5"/>
<dbReference type="Gramene" id="C.cajan_12870.t">
    <property type="protein sequence ID" value="C.cajan_12870.t.cds1"/>
    <property type="gene ID" value="C.cajan_12870"/>
</dbReference>
<reference evidence="1 2" key="1">
    <citation type="journal article" date="2012" name="Nat. Biotechnol.">
        <title>Draft genome sequence of pigeonpea (Cajanus cajan), an orphan legume crop of resource-poor farmers.</title>
        <authorList>
            <person name="Varshney R.K."/>
            <person name="Chen W."/>
            <person name="Li Y."/>
            <person name="Bharti A.K."/>
            <person name="Saxena R.K."/>
            <person name="Schlueter J.A."/>
            <person name="Donoghue M.T."/>
            <person name="Azam S."/>
            <person name="Fan G."/>
            <person name="Whaley A.M."/>
            <person name="Farmer A.D."/>
            <person name="Sheridan J."/>
            <person name="Iwata A."/>
            <person name="Tuteja R."/>
            <person name="Penmetsa R.V."/>
            <person name="Wu W."/>
            <person name="Upadhyaya H.D."/>
            <person name="Yang S.P."/>
            <person name="Shah T."/>
            <person name="Saxena K.B."/>
            <person name="Michael T."/>
            <person name="McCombie W.R."/>
            <person name="Yang B."/>
            <person name="Zhang G."/>
            <person name="Yang H."/>
            <person name="Wang J."/>
            <person name="Spillane C."/>
            <person name="Cook D.R."/>
            <person name="May G.D."/>
            <person name="Xu X."/>
            <person name="Jackson S.A."/>
        </authorList>
    </citation>
    <scope>NUCLEOTIDE SEQUENCE [LARGE SCALE GENOMIC DNA]</scope>
    <source>
        <strain evidence="2">cv. Asha</strain>
    </source>
</reference>
<accession>A0A151TIS5</accession>
<evidence type="ECO:0000313" key="1">
    <source>
        <dbReference type="EMBL" id="KYP66951.1"/>
    </source>
</evidence>
<sequence length="168" mass="18897">MAFSDSDWGSDLDDRKSTTGYCVYFGNNLVSWSSRKQRAVSRSSTEAEYRGLAAVTTEIVWIQSLLSELQVNTATPTIYCDNLGAVMLAANPIMHSRTKHFELDLYFVRDKVLTRAIQVFHLPSQFQVADILTKSITGLPFESFRRKLMVTSSCDISLRGDVKDNKVS</sequence>
<dbReference type="PANTHER" id="PTHR11439">
    <property type="entry name" value="GAG-POL-RELATED RETROTRANSPOSON"/>
    <property type="match status" value="1"/>
</dbReference>
<dbReference type="EMBL" id="CM003608">
    <property type="protein sequence ID" value="KYP66951.1"/>
    <property type="molecule type" value="Genomic_DNA"/>
</dbReference>
<dbReference type="CDD" id="cd09272">
    <property type="entry name" value="RNase_HI_RT_Ty1"/>
    <property type="match status" value="1"/>
</dbReference>
<dbReference type="Proteomes" id="UP000075243">
    <property type="component" value="Chromosome 6"/>
</dbReference>
<dbReference type="PANTHER" id="PTHR11439:SF467">
    <property type="entry name" value="INTEGRASE CATALYTIC DOMAIN-CONTAINING PROTEIN"/>
    <property type="match status" value="1"/>
</dbReference>
<evidence type="ECO:0000313" key="2">
    <source>
        <dbReference type="Proteomes" id="UP000075243"/>
    </source>
</evidence>
<organism evidence="1 2">
    <name type="scientific">Cajanus cajan</name>
    <name type="common">Pigeon pea</name>
    <name type="synonym">Cajanus indicus</name>
    <dbReference type="NCBI Taxonomy" id="3821"/>
    <lineage>
        <taxon>Eukaryota</taxon>
        <taxon>Viridiplantae</taxon>
        <taxon>Streptophyta</taxon>
        <taxon>Embryophyta</taxon>
        <taxon>Tracheophyta</taxon>
        <taxon>Spermatophyta</taxon>
        <taxon>Magnoliopsida</taxon>
        <taxon>eudicotyledons</taxon>
        <taxon>Gunneridae</taxon>
        <taxon>Pentapetalae</taxon>
        <taxon>rosids</taxon>
        <taxon>fabids</taxon>
        <taxon>Fabales</taxon>
        <taxon>Fabaceae</taxon>
        <taxon>Papilionoideae</taxon>
        <taxon>50 kb inversion clade</taxon>
        <taxon>NPAAA clade</taxon>
        <taxon>indigoferoid/millettioid clade</taxon>
        <taxon>Phaseoleae</taxon>
        <taxon>Cajanus</taxon>
    </lineage>
</organism>
<keyword evidence="2" id="KW-1185">Reference proteome</keyword>
<name>A0A151TIS5_CAJCA</name>
<protein>
    <submittedName>
        <fullName evidence="1">Copia protein</fullName>
    </submittedName>
</protein>
<dbReference type="InterPro" id="IPR043502">
    <property type="entry name" value="DNA/RNA_pol_sf"/>
</dbReference>
<gene>
    <name evidence="1" type="ORF">KK1_013263</name>
</gene>
<dbReference type="OMA" id="DANWELD"/>
<dbReference type="SUPFAM" id="SSF56672">
    <property type="entry name" value="DNA/RNA polymerases"/>
    <property type="match status" value="1"/>
</dbReference>
<proteinExistence type="predicted"/>